<dbReference type="GeneID" id="26518542"/>
<name>A0A0K1Y4T5_9CAUD</name>
<dbReference type="RefSeq" id="YP_009190708.1">
    <property type="nucleotide sequence ID" value="NC_028686.1"/>
</dbReference>
<dbReference type="Proteomes" id="UP000204179">
    <property type="component" value="Segment"/>
</dbReference>
<accession>A0A0K1Y4T5</accession>
<evidence type="ECO:0000313" key="2">
    <source>
        <dbReference type="Proteomes" id="UP000204179"/>
    </source>
</evidence>
<reference evidence="1 2" key="1">
    <citation type="submission" date="2015-07" db="EMBL/GenBank/DDBJ databases">
        <title>Isolation and characterization of JD18-a novel lytic bacteriophage for Klebsiella pneumoniae.</title>
        <authorList>
            <person name="Fan J."/>
            <person name="Zhang X."/>
            <person name="Guo X."/>
            <person name="He P."/>
            <person name="Zhang Y."/>
        </authorList>
    </citation>
    <scope>NUCLEOTIDE SEQUENCE [LARGE SCALE GENOMIC DNA]</scope>
</reference>
<proteinExistence type="predicted"/>
<dbReference type="EMBL" id="KT239446">
    <property type="protein sequence ID" value="AKY01998.1"/>
    <property type="molecule type" value="Genomic_DNA"/>
</dbReference>
<sequence length="59" mass="7073">MKTILVRIDMYFNYCDRNLTDHDLEHGFGLNPIQLFLLKSGQQIVLKEYTLERIDMRNV</sequence>
<organism evidence="1 2">
    <name type="scientific">Klebsiella phage JD18</name>
    <dbReference type="NCBI Taxonomy" id="1698360"/>
    <lineage>
        <taxon>Viruses</taxon>
        <taxon>Duplodnaviria</taxon>
        <taxon>Heunggongvirae</taxon>
        <taxon>Uroviricota</taxon>
        <taxon>Caudoviricetes</taxon>
        <taxon>Pantevenvirales</taxon>
        <taxon>Straboviridae</taxon>
        <taxon>Tevenvirinae</taxon>
        <taxon>Jiaodavirus</taxon>
        <taxon>Jiaodavirus jd18</taxon>
    </lineage>
</organism>
<evidence type="ECO:0000313" key="1">
    <source>
        <dbReference type="EMBL" id="AKY01998.1"/>
    </source>
</evidence>
<gene>
    <name evidence="1" type="ORF">JD18_127</name>
</gene>
<keyword evidence="2" id="KW-1185">Reference proteome</keyword>
<protein>
    <submittedName>
        <fullName evidence="1">Uncharacterized protein</fullName>
    </submittedName>
</protein>
<dbReference type="KEGG" id="vg:26518542"/>